<dbReference type="InterPro" id="IPR001460">
    <property type="entry name" value="PCN-bd_Tpept"/>
</dbReference>
<evidence type="ECO:0000256" key="6">
    <source>
        <dbReference type="ARBA" id="ARBA00022676"/>
    </source>
</evidence>
<dbReference type="InterPro" id="IPR001264">
    <property type="entry name" value="Glyco_trans_51"/>
</dbReference>
<dbReference type="Pfam" id="PF00912">
    <property type="entry name" value="Transgly"/>
    <property type="match status" value="1"/>
</dbReference>
<dbReference type="Proteomes" id="UP001191082">
    <property type="component" value="Unassembled WGS sequence"/>
</dbReference>
<keyword evidence="6" id="KW-0328">Glycosyltransferase</keyword>
<dbReference type="SUPFAM" id="SSF53955">
    <property type="entry name" value="Lysozyme-like"/>
    <property type="match status" value="1"/>
</dbReference>
<dbReference type="InterPro" id="IPR050396">
    <property type="entry name" value="Glycosyltr_51/Transpeptidase"/>
</dbReference>
<evidence type="ECO:0000256" key="3">
    <source>
        <dbReference type="ARBA" id="ARBA00007739"/>
    </source>
</evidence>
<dbReference type="InterPro" id="IPR012338">
    <property type="entry name" value="Beta-lactam/transpept-like"/>
</dbReference>
<keyword evidence="16" id="KW-1185">Reference proteome</keyword>
<dbReference type="InterPro" id="IPR009647">
    <property type="entry name" value="PBP_C"/>
</dbReference>
<accession>A0ABY2X737</accession>
<evidence type="ECO:0000256" key="2">
    <source>
        <dbReference type="ARBA" id="ARBA00007090"/>
    </source>
</evidence>
<keyword evidence="7" id="KW-0808">Transferase</keyword>
<keyword evidence="9" id="KW-0511">Multifunctional enzyme</keyword>
<dbReference type="EC" id="2.4.99.28" evidence="10"/>
<evidence type="ECO:0000256" key="10">
    <source>
        <dbReference type="ARBA" id="ARBA00044770"/>
    </source>
</evidence>
<evidence type="ECO:0000256" key="1">
    <source>
        <dbReference type="ARBA" id="ARBA00004752"/>
    </source>
</evidence>
<comment type="caution">
    <text evidence="15">The sequence shown here is derived from an EMBL/GenBank/DDBJ whole genome shotgun (WGS) entry which is preliminary data.</text>
</comment>
<evidence type="ECO:0000259" key="13">
    <source>
        <dbReference type="Pfam" id="PF00912"/>
    </source>
</evidence>
<dbReference type="NCBIfam" id="TIGR02073">
    <property type="entry name" value="PBP_1c"/>
    <property type="match status" value="1"/>
</dbReference>
<gene>
    <name evidence="15" type="primary">pbpC</name>
    <name evidence="15" type="ORF">FGK64_13365</name>
</gene>
<comment type="similarity">
    <text evidence="3">In the N-terminal section; belongs to the glycosyltransferase 51 family.</text>
</comment>
<dbReference type="InterPro" id="IPR023346">
    <property type="entry name" value="Lysozyme-like_dom_sf"/>
</dbReference>
<evidence type="ECO:0000256" key="4">
    <source>
        <dbReference type="ARBA" id="ARBA00022645"/>
    </source>
</evidence>
<reference evidence="15 16" key="1">
    <citation type="submission" date="2019-05" db="EMBL/GenBank/DDBJ databases">
        <title>Marivita sp. nov. isolated from sea sediment.</title>
        <authorList>
            <person name="Kim W."/>
        </authorList>
    </citation>
    <scope>NUCLEOTIDE SEQUENCE [LARGE SCALE GENOMIC DNA]</scope>
    <source>
        <strain evidence="15 16">CAU 1492</strain>
    </source>
</reference>
<dbReference type="Pfam" id="PF06832">
    <property type="entry name" value="BiPBP_C"/>
    <property type="match status" value="1"/>
</dbReference>
<dbReference type="SUPFAM" id="SSF56601">
    <property type="entry name" value="beta-lactamase/transpeptidase-like"/>
    <property type="match status" value="1"/>
</dbReference>
<evidence type="ECO:0000256" key="11">
    <source>
        <dbReference type="ARBA" id="ARBA00049902"/>
    </source>
</evidence>
<comment type="catalytic activity">
    <reaction evidence="11">
        <text>[GlcNAc-(1-&gt;4)-Mur2Ac(oyl-L-Ala-gamma-D-Glu-L-Lys-D-Ala-D-Ala)](n)-di-trans,octa-cis-undecaprenyl diphosphate + beta-D-GlcNAc-(1-&gt;4)-Mur2Ac(oyl-L-Ala-gamma-D-Glu-L-Lys-D-Ala-D-Ala)-di-trans,octa-cis-undecaprenyl diphosphate = [GlcNAc-(1-&gt;4)-Mur2Ac(oyl-L-Ala-gamma-D-Glu-L-Lys-D-Ala-D-Ala)](n+1)-di-trans,octa-cis-undecaprenyl diphosphate + di-trans,octa-cis-undecaprenyl diphosphate + H(+)</text>
        <dbReference type="Rhea" id="RHEA:23708"/>
        <dbReference type="Rhea" id="RHEA-COMP:9602"/>
        <dbReference type="Rhea" id="RHEA-COMP:9603"/>
        <dbReference type="ChEBI" id="CHEBI:15378"/>
        <dbReference type="ChEBI" id="CHEBI:58405"/>
        <dbReference type="ChEBI" id="CHEBI:60033"/>
        <dbReference type="ChEBI" id="CHEBI:78435"/>
        <dbReference type="EC" id="2.4.99.28"/>
    </reaction>
</comment>
<organism evidence="15 16">
    <name type="scientific">Arenibacterium halophilum</name>
    <dbReference type="NCBI Taxonomy" id="2583821"/>
    <lineage>
        <taxon>Bacteria</taxon>
        <taxon>Pseudomonadati</taxon>
        <taxon>Pseudomonadota</taxon>
        <taxon>Alphaproteobacteria</taxon>
        <taxon>Rhodobacterales</taxon>
        <taxon>Paracoccaceae</taxon>
        <taxon>Arenibacterium</taxon>
    </lineage>
</organism>
<keyword evidence="8" id="KW-0378">Hydrolase</keyword>
<dbReference type="PANTHER" id="PTHR32282">
    <property type="entry name" value="BINDING PROTEIN TRANSPEPTIDASE, PUTATIVE-RELATED"/>
    <property type="match status" value="1"/>
</dbReference>
<comment type="pathway">
    <text evidence="1">Cell wall biogenesis; peptidoglycan biosynthesis.</text>
</comment>
<dbReference type="InterPro" id="IPR011815">
    <property type="entry name" value="PBP_1c"/>
</dbReference>
<keyword evidence="5" id="KW-0645">Protease</keyword>
<evidence type="ECO:0000256" key="8">
    <source>
        <dbReference type="ARBA" id="ARBA00022801"/>
    </source>
</evidence>
<dbReference type="PANTHER" id="PTHR32282:SF15">
    <property type="entry name" value="PENICILLIN-BINDING PROTEIN 1C"/>
    <property type="match status" value="1"/>
</dbReference>
<feature type="domain" description="Penicillin-binding C-terminal" evidence="14">
    <location>
        <begin position="598"/>
        <end position="679"/>
    </location>
</feature>
<evidence type="ECO:0000256" key="5">
    <source>
        <dbReference type="ARBA" id="ARBA00022670"/>
    </source>
</evidence>
<dbReference type="Gene3D" id="3.40.710.10">
    <property type="entry name" value="DD-peptidase/beta-lactamase superfamily"/>
    <property type="match status" value="1"/>
</dbReference>
<evidence type="ECO:0000256" key="9">
    <source>
        <dbReference type="ARBA" id="ARBA00023268"/>
    </source>
</evidence>
<name>A0ABY2X737_9RHOB</name>
<dbReference type="Pfam" id="PF00905">
    <property type="entry name" value="Transpeptidase"/>
    <property type="match status" value="1"/>
</dbReference>
<dbReference type="Gene3D" id="1.10.3810.10">
    <property type="entry name" value="Biosynthetic peptidoglycan transglycosylase-like"/>
    <property type="match status" value="1"/>
</dbReference>
<dbReference type="RefSeq" id="WP_138864349.1">
    <property type="nucleotide sequence ID" value="NZ_VCPC01000003.1"/>
</dbReference>
<evidence type="ECO:0000259" key="14">
    <source>
        <dbReference type="Pfam" id="PF06832"/>
    </source>
</evidence>
<evidence type="ECO:0000259" key="12">
    <source>
        <dbReference type="Pfam" id="PF00905"/>
    </source>
</evidence>
<proteinExistence type="inferred from homology"/>
<evidence type="ECO:0000256" key="7">
    <source>
        <dbReference type="ARBA" id="ARBA00022679"/>
    </source>
</evidence>
<evidence type="ECO:0000313" key="15">
    <source>
        <dbReference type="EMBL" id="TMV11283.1"/>
    </source>
</evidence>
<dbReference type="EMBL" id="VCPC01000003">
    <property type="protein sequence ID" value="TMV11283.1"/>
    <property type="molecule type" value="Genomic_DNA"/>
</dbReference>
<keyword evidence="4" id="KW-0121">Carboxypeptidase</keyword>
<feature type="domain" description="Glycosyl transferase family 51" evidence="13">
    <location>
        <begin position="61"/>
        <end position="227"/>
    </location>
</feature>
<sequence length="682" mass="71756">MIRPARWLFGLALALGLGAGLRAGVDDWIDATRLPPAFSETSVEMHDRAGVPLRVWQVGDGLWRMAVRVADVDPEFIAMLVRYEDKRFWQHAGVDPLALLRAAGQAVLHGRAVSGGSTLTMQVARLLEDGSTGRWAGKLRQIRVALALERRMDKASILQLYLTNAPYGGNVEGIRAAAYGWFGKPPRRLTPAQAALLVALPQSPETRRPDRHPEAARAARDAVLARMVDAGVLSEVVAQVEQRAPLPDGLRAFPRLAAHLGDTLRAEAPGAPLIATVLESRAQAAMEDLARAAARRAGARISTAIVVADRATGDVIASVGSADYAGSPGREGYVDMTRAIRSPGSLLKPVIYGLAFDQGLAHPETIIHDGPVRFGQYAPQNFDGQFRGDIRVREALQQSLNIPVVKLAEALGPARVVAALHRAGAQVRIPGGRPGLAISLGGLGMSLRDLVQVYAALANGGTGPVLREAQAAPRVMGGRVTSPEAAWQVGNILAGLAPPPGAPAGVLAYKTGTSYGHRDAWAIGYDGAHVIGVWMGRPNGTPVPGAFGGSLAAPVLFEAFGRLKPAFDRLPPPPPSTLIVSGADLPMPLRRFEARGGDMAEASAPELAFPPDGARVLVEPGAPLTLRLRGGTEPFSVLANGAPVARGVRAREIDIGVPGPGFSTLVVIDGAGRSDRVTIRLD</sequence>
<feature type="domain" description="Penicillin-binding protein transpeptidase" evidence="12">
    <location>
        <begin position="304"/>
        <end position="526"/>
    </location>
</feature>
<evidence type="ECO:0000313" key="16">
    <source>
        <dbReference type="Proteomes" id="UP001191082"/>
    </source>
</evidence>
<comment type="similarity">
    <text evidence="2">In the C-terminal section; belongs to the transpeptidase family.</text>
</comment>
<dbReference type="InterPro" id="IPR036950">
    <property type="entry name" value="PBP_transglycosylase"/>
</dbReference>
<protein>
    <recommendedName>
        <fullName evidence="10">peptidoglycan glycosyltransferase</fullName>
        <ecNumber evidence="10">2.4.99.28</ecNumber>
    </recommendedName>
</protein>